<proteinExistence type="predicted"/>
<reference evidence="3" key="1">
    <citation type="submission" date="2018-11" db="EMBL/GenBank/DDBJ databases">
        <authorList>
            <person name="Alioto T."/>
            <person name="Alioto T."/>
        </authorList>
    </citation>
    <scope>NUCLEOTIDE SEQUENCE</scope>
</reference>
<sequence>MNHDAKLAEPDTQSEIDYISGIASSMSDTFWIGGKDKDDEGTFVWASDNRNVTLFNWANGEPNDVNGGEDCVNVHINLEFLWNDSACDEQSRFVCEKQP</sequence>
<dbReference type="CDD" id="cd00037">
    <property type="entry name" value="CLECT"/>
    <property type="match status" value="1"/>
</dbReference>
<dbReference type="InterPro" id="IPR001304">
    <property type="entry name" value="C-type_lectin-like"/>
</dbReference>
<dbReference type="OrthoDB" id="6051775at2759"/>
<evidence type="ECO:0000259" key="2">
    <source>
        <dbReference type="PROSITE" id="PS50041"/>
    </source>
</evidence>
<feature type="domain" description="C-type lectin" evidence="2">
    <location>
        <begin position="1"/>
        <end position="96"/>
    </location>
</feature>
<dbReference type="SUPFAM" id="SSF56436">
    <property type="entry name" value="C-type lectin-like"/>
    <property type="match status" value="1"/>
</dbReference>
<dbReference type="Gene3D" id="3.10.100.10">
    <property type="entry name" value="Mannose-Binding Protein A, subunit A"/>
    <property type="match status" value="1"/>
</dbReference>
<name>A0A8B6CLS9_MYTGA</name>
<evidence type="ECO:0000313" key="4">
    <source>
        <dbReference type="Proteomes" id="UP000596742"/>
    </source>
</evidence>
<dbReference type="InterPro" id="IPR016186">
    <property type="entry name" value="C-type_lectin-like/link_sf"/>
</dbReference>
<protein>
    <recommendedName>
        <fullName evidence="2">C-type lectin domain-containing protein</fullName>
    </recommendedName>
</protein>
<dbReference type="InterPro" id="IPR016187">
    <property type="entry name" value="CTDL_fold"/>
</dbReference>
<comment type="caution">
    <text evidence="3">The sequence shown here is derived from an EMBL/GenBank/DDBJ whole genome shotgun (WGS) entry which is preliminary data.</text>
</comment>
<evidence type="ECO:0000313" key="3">
    <source>
        <dbReference type="EMBL" id="VDI06191.1"/>
    </source>
</evidence>
<dbReference type="PANTHER" id="PTHR22803">
    <property type="entry name" value="MANNOSE, PHOSPHOLIPASE, LECTIN RECEPTOR RELATED"/>
    <property type="match status" value="1"/>
</dbReference>
<keyword evidence="4" id="KW-1185">Reference proteome</keyword>
<dbReference type="InterPro" id="IPR050111">
    <property type="entry name" value="C-type_lectin/snaclec_domain"/>
</dbReference>
<dbReference type="EMBL" id="UYJE01001901">
    <property type="protein sequence ID" value="VDI06191.1"/>
    <property type="molecule type" value="Genomic_DNA"/>
</dbReference>
<dbReference type="Pfam" id="PF00059">
    <property type="entry name" value="Lectin_C"/>
    <property type="match status" value="1"/>
</dbReference>
<dbReference type="AlphaFoldDB" id="A0A8B6CLS9"/>
<gene>
    <name evidence="3" type="ORF">MGAL_10B087081</name>
</gene>
<dbReference type="InterPro" id="IPR018378">
    <property type="entry name" value="C-type_lectin_CS"/>
</dbReference>
<dbReference type="PROSITE" id="PS00615">
    <property type="entry name" value="C_TYPE_LECTIN_1"/>
    <property type="match status" value="1"/>
</dbReference>
<evidence type="ECO:0000256" key="1">
    <source>
        <dbReference type="ARBA" id="ARBA00023157"/>
    </source>
</evidence>
<organism evidence="3 4">
    <name type="scientific">Mytilus galloprovincialis</name>
    <name type="common">Mediterranean mussel</name>
    <dbReference type="NCBI Taxonomy" id="29158"/>
    <lineage>
        <taxon>Eukaryota</taxon>
        <taxon>Metazoa</taxon>
        <taxon>Spiralia</taxon>
        <taxon>Lophotrochozoa</taxon>
        <taxon>Mollusca</taxon>
        <taxon>Bivalvia</taxon>
        <taxon>Autobranchia</taxon>
        <taxon>Pteriomorphia</taxon>
        <taxon>Mytilida</taxon>
        <taxon>Mytiloidea</taxon>
        <taxon>Mytilidae</taxon>
        <taxon>Mytilinae</taxon>
        <taxon>Mytilus</taxon>
    </lineage>
</organism>
<dbReference type="PROSITE" id="PS50041">
    <property type="entry name" value="C_TYPE_LECTIN_2"/>
    <property type="match status" value="1"/>
</dbReference>
<keyword evidence="1" id="KW-1015">Disulfide bond</keyword>
<accession>A0A8B6CLS9</accession>
<dbReference type="Proteomes" id="UP000596742">
    <property type="component" value="Unassembled WGS sequence"/>
</dbReference>